<reference evidence="1" key="1">
    <citation type="submission" date="2020-11" db="EMBL/GenBank/DDBJ databases">
        <authorList>
            <consortium name="DOE Joint Genome Institute"/>
            <person name="Ahrendt S."/>
            <person name="Riley R."/>
            <person name="Andreopoulos W."/>
            <person name="Labutti K."/>
            <person name="Pangilinan J."/>
            <person name="Ruiz-Duenas F.J."/>
            <person name="Barrasa J.M."/>
            <person name="Sanchez-Garcia M."/>
            <person name="Camarero S."/>
            <person name="Miyauchi S."/>
            <person name="Serrano A."/>
            <person name="Linde D."/>
            <person name="Babiker R."/>
            <person name="Drula E."/>
            <person name="Ayuso-Fernandez I."/>
            <person name="Pacheco R."/>
            <person name="Padilla G."/>
            <person name="Ferreira P."/>
            <person name="Barriuso J."/>
            <person name="Kellner H."/>
            <person name="Castanera R."/>
            <person name="Alfaro M."/>
            <person name="Ramirez L."/>
            <person name="Pisabarro A.G."/>
            <person name="Kuo A."/>
            <person name="Tritt A."/>
            <person name="Lipzen A."/>
            <person name="He G."/>
            <person name="Yan M."/>
            <person name="Ng V."/>
            <person name="Cullen D."/>
            <person name="Martin F."/>
            <person name="Rosso M.-N."/>
            <person name="Henrissat B."/>
            <person name="Hibbett D."/>
            <person name="Martinez A.T."/>
            <person name="Grigoriev I.V."/>
        </authorList>
    </citation>
    <scope>NUCLEOTIDE SEQUENCE</scope>
    <source>
        <strain evidence="1">CIRM-BRFM 674</strain>
    </source>
</reference>
<evidence type="ECO:0000313" key="2">
    <source>
        <dbReference type="Proteomes" id="UP000807469"/>
    </source>
</evidence>
<dbReference type="OrthoDB" id="3057023at2759"/>
<proteinExistence type="predicted"/>
<dbReference type="AlphaFoldDB" id="A0A9P6CQH4"/>
<evidence type="ECO:0000313" key="1">
    <source>
        <dbReference type="EMBL" id="KAF9470215.1"/>
    </source>
</evidence>
<keyword evidence="2" id="KW-1185">Reference proteome</keyword>
<gene>
    <name evidence="1" type="ORF">BDN70DRAFT_771956</name>
</gene>
<dbReference type="Proteomes" id="UP000807469">
    <property type="component" value="Unassembled WGS sequence"/>
</dbReference>
<sequence length="213" mass="23476">MDSEGYAICPDCKSRIHCGSVGIANIEKRHRGSQACAAARMKRDKQETAKKTSAILLNFFQRGQAAAPVPSTVPQSVPIYSHSNLVPKPVPVIKTPIVNRETNVDDKVPVNGLSNQAVQQPDDRCLIEKLYDLISALPDTIPEAMDHDLLAVFAGNPRRMDNPTLSTDELWEELLNGMMKSAFGWGDEGDMGKIIRRGQKGLDGLLNFVKYFI</sequence>
<accession>A0A9P6CQH4</accession>
<organism evidence="1 2">
    <name type="scientific">Pholiota conissans</name>
    <dbReference type="NCBI Taxonomy" id="109636"/>
    <lineage>
        <taxon>Eukaryota</taxon>
        <taxon>Fungi</taxon>
        <taxon>Dikarya</taxon>
        <taxon>Basidiomycota</taxon>
        <taxon>Agaricomycotina</taxon>
        <taxon>Agaricomycetes</taxon>
        <taxon>Agaricomycetidae</taxon>
        <taxon>Agaricales</taxon>
        <taxon>Agaricineae</taxon>
        <taxon>Strophariaceae</taxon>
        <taxon>Pholiota</taxon>
    </lineage>
</organism>
<protein>
    <submittedName>
        <fullName evidence="1">Uncharacterized protein</fullName>
    </submittedName>
</protein>
<dbReference type="EMBL" id="MU156155">
    <property type="protein sequence ID" value="KAF9470215.1"/>
    <property type="molecule type" value="Genomic_DNA"/>
</dbReference>
<feature type="non-terminal residue" evidence="1">
    <location>
        <position position="213"/>
    </location>
</feature>
<comment type="caution">
    <text evidence="1">The sequence shown here is derived from an EMBL/GenBank/DDBJ whole genome shotgun (WGS) entry which is preliminary data.</text>
</comment>
<name>A0A9P6CQH4_9AGAR</name>